<comment type="caution">
    <text evidence="1">The sequence shown here is derived from an EMBL/GenBank/DDBJ whole genome shotgun (WGS) entry which is preliminary data.</text>
</comment>
<dbReference type="Pfam" id="PF09424">
    <property type="entry name" value="YqeY"/>
    <property type="match status" value="1"/>
</dbReference>
<organism evidence="1 2">
    <name type="scientific">Azospirillum brasilense</name>
    <dbReference type="NCBI Taxonomy" id="192"/>
    <lineage>
        <taxon>Bacteria</taxon>
        <taxon>Pseudomonadati</taxon>
        <taxon>Pseudomonadota</taxon>
        <taxon>Alphaproteobacteria</taxon>
        <taxon>Rhodospirillales</taxon>
        <taxon>Azospirillaceae</taxon>
        <taxon>Azospirillum</taxon>
    </lineage>
</organism>
<sequence length="153" mass="16874">MLRTRLNEALKQAMLAKNQRAVSTVRLIIAALKDRDIAARSRGVTDGIDEAEILSMLQTMIKQRGESIKLYEQGGRLELAEQEREEITIIEGFLPKQMSEAEVAAAVKTVVDEIGATCIKDMGKVMAELKTRYAGQMDFAKVSGTVKQQLSAC</sequence>
<dbReference type="InterPro" id="IPR042184">
    <property type="entry name" value="YqeY/Aim41_N"/>
</dbReference>
<dbReference type="InterPro" id="IPR003789">
    <property type="entry name" value="Asn/Gln_tRNA_amidoTrase-B-like"/>
</dbReference>
<reference evidence="1 2" key="1">
    <citation type="submission" date="2019-06" db="EMBL/GenBank/DDBJ databases">
        <title>Genomic Encyclopedia of Type Strains, Phase IV (KMG-V): Genome sequencing to study the core and pangenomes of soil and plant-associated prokaryotes.</title>
        <authorList>
            <person name="Whitman W."/>
        </authorList>
    </citation>
    <scope>NUCLEOTIDE SEQUENCE [LARGE SCALE GENOMIC DNA]</scope>
    <source>
        <strain evidence="1 2">BR 11796</strain>
    </source>
</reference>
<dbReference type="Gene3D" id="1.10.1510.10">
    <property type="entry name" value="Uncharacterised protein YqeY/AIM41 PF09424, N-terminal domain"/>
    <property type="match status" value="1"/>
</dbReference>
<dbReference type="RefSeq" id="WP_145678442.1">
    <property type="nucleotide sequence ID" value="NZ_VITF01000010.1"/>
</dbReference>
<evidence type="ECO:0000313" key="1">
    <source>
        <dbReference type="EMBL" id="TWA64424.1"/>
    </source>
</evidence>
<gene>
    <name evidence="1" type="ORF">FBZ82_110114</name>
</gene>
<dbReference type="InterPro" id="IPR019004">
    <property type="entry name" value="YqeY/Aim41"/>
</dbReference>
<evidence type="ECO:0000313" key="2">
    <source>
        <dbReference type="Proteomes" id="UP000316083"/>
    </source>
</evidence>
<dbReference type="AlphaFoldDB" id="A0A560AVK6"/>
<dbReference type="SUPFAM" id="SSF89095">
    <property type="entry name" value="GatB/YqeY motif"/>
    <property type="match status" value="1"/>
</dbReference>
<dbReference type="PANTHER" id="PTHR28055">
    <property type="entry name" value="ALTERED INHERITANCE OF MITOCHONDRIA PROTEIN 41, MITOCHONDRIAL"/>
    <property type="match status" value="1"/>
</dbReference>
<dbReference type="GO" id="GO:0016884">
    <property type="term" value="F:carbon-nitrogen ligase activity, with glutamine as amido-N-donor"/>
    <property type="evidence" value="ECO:0007669"/>
    <property type="project" value="InterPro"/>
</dbReference>
<dbReference type="Gene3D" id="1.10.10.410">
    <property type="match status" value="1"/>
</dbReference>
<dbReference type="Proteomes" id="UP000316083">
    <property type="component" value="Unassembled WGS sequence"/>
</dbReference>
<evidence type="ECO:0008006" key="3">
    <source>
        <dbReference type="Google" id="ProtNLM"/>
    </source>
</evidence>
<name>A0A560AVK6_AZOBR</name>
<proteinExistence type="predicted"/>
<dbReference type="PANTHER" id="PTHR28055:SF1">
    <property type="entry name" value="ALTERED INHERITANCE OF MITOCHONDRIA PROTEIN 41, MITOCHONDRIAL"/>
    <property type="match status" value="1"/>
</dbReference>
<dbReference type="EMBL" id="VITF01000010">
    <property type="protein sequence ID" value="TWA64424.1"/>
    <property type="molecule type" value="Genomic_DNA"/>
</dbReference>
<accession>A0A560AVK6</accession>
<dbReference type="InterPro" id="IPR023168">
    <property type="entry name" value="GatB_Yqey_C_2"/>
</dbReference>
<protein>
    <recommendedName>
        <fullName evidence="3">GatB/YqeY domain-containing protein</fullName>
    </recommendedName>
</protein>